<comment type="caution">
    <text evidence="2">The sequence shown here is derived from an EMBL/GenBank/DDBJ whole genome shotgun (WGS) entry which is preliminary data.</text>
</comment>
<keyword evidence="3" id="KW-1185">Reference proteome</keyword>
<accession>A0A5B6WHQ4</accession>
<proteinExistence type="predicted"/>
<gene>
    <name evidence="2" type="ORF">EPI10_021346</name>
</gene>
<feature type="domain" description="Reverse transcriptase" evidence="1">
    <location>
        <begin position="160"/>
        <end position="255"/>
    </location>
</feature>
<organism evidence="2 3">
    <name type="scientific">Gossypium australe</name>
    <dbReference type="NCBI Taxonomy" id="47621"/>
    <lineage>
        <taxon>Eukaryota</taxon>
        <taxon>Viridiplantae</taxon>
        <taxon>Streptophyta</taxon>
        <taxon>Embryophyta</taxon>
        <taxon>Tracheophyta</taxon>
        <taxon>Spermatophyta</taxon>
        <taxon>Magnoliopsida</taxon>
        <taxon>eudicotyledons</taxon>
        <taxon>Gunneridae</taxon>
        <taxon>Pentapetalae</taxon>
        <taxon>rosids</taxon>
        <taxon>malvids</taxon>
        <taxon>Malvales</taxon>
        <taxon>Malvaceae</taxon>
        <taxon>Malvoideae</taxon>
        <taxon>Gossypium</taxon>
    </lineage>
</organism>
<evidence type="ECO:0000313" key="2">
    <source>
        <dbReference type="EMBL" id="KAA3480943.1"/>
    </source>
</evidence>
<dbReference type="OrthoDB" id="1938220at2759"/>
<name>A0A5B6WHQ4_9ROSI</name>
<dbReference type="Pfam" id="PF00078">
    <property type="entry name" value="RVT_1"/>
    <property type="match status" value="1"/>
</dbReference>
<reference evidence="3" key="1">
    <citation type="journal article" date="2019" name="Plant Biotechnol. J.">
        <title>Genome sequencing of the Australian wild diploid species Gossypium australe highlights disease resistance and delayed gland morphogenesis.</title>
        <authorList>
            <person name="Cai Y."/>
            <person name="Cai X."/>
            <person name="Wang Q."/>
            <person name="Wang P."/>
            <person name="Zhang Y."/>
            <person name="Cai C."/>
            <person name="Xu Y."/>
            <person name="Wang K."/>
            <person name="Zhou Z."/>
            <person name="Wang C."/>
            <person name="Geng S."/>
            <person name="Li B."/>
            <person name="Dong Q."/>
            <person name="Hou Y."/>
            <person name="Wang H."/>
            <person name="Ai P."/>
            <person name="Liu Z."/>
            <person name="Yi F."/>
            <person name="Sun M."/>
            <person name="An G."/>
            <person name="Cheng J."/>
            <person name="Zhang Y."/>
            <person name="Shi Q."/>
            <person name="Xie Y."/>
            <person name="Shi X."/>
            <person name="Chang Y."/>
            <person name="Huang F."/>
            <person name="Chen Y."/>
            <person name="Hong S."/>
            <person name="Mi L."/>
            <person name="Sun Q."/>
            <person name="Zhang L."/>
            <person name="Zhou B."/>
            <person name="Peng R."/>
            <person name="Zhang X."/>
            <person name="Liu F."/>
        </authorList>
    </citation>
    <scope>NUCLEOTIDE SEQUENCE [LARGE SCALE GENOMIC DNA]</scope>
    <source>
        <strain evidence="3">cv. PA1801</strain>
    </source>
</reference>
<keyword evidence="2" id="KW-0548">Nucleotidyltransferase</keyword>
<keyword evidence="2" id="KW-0808">Transferase</keyword>
<protein>
    <submittedName>
        <fullName evidence="2">Reverse transcriptase</fullName>
    </submittedName>
</protein>
<dbReference type="Proteomes" id="UP000325315">
    <property type="component" value="Unassembled WGS sequence"/>
</dbReference>
<dbReference type="AlphaFoldDB" id="A0A5B6WHQ4"/>
<keyword evidence="2" id="KW-0695">RNA-directed DNA polymerase</keyword>
<evidence type="ECO:0000259" key="1">
    <source>
        <dbReference type="Pfam" id="PF00078"/>
    </source>
</evidence>
<dbReference type="GO" id="GO:0003964">
    <property type="term" value="F:RNA-directed DNA polymerase activity"/>
    <property type="evidence" value="ECO:0007669"/>
    <property type="project" value="UniProtKB-KW"/>
</dbReference>
<evidence type="ECO:0000313" key="3">
    <source>
        <dbReference type="Proteomes" id="UP000325315"/>
    </source>
</evidence>
<dbReference type="PANTHER" id="PTHR46890">
    <property type="entry name" value="NON-LTR RETROLELEMENT REVERSE TRANSCRIPTASE-LIKE PROTEIN-RELATED"/>
    <property type="match status" value="1"/>
</dbReference>
<dbReference type="InterPro" id="IPR000477">
    <property type="entry name" value="RT_dom"/>
</dbReference>
<dbReference type="EMBL" id="SMMG02000003">
    <property type="protein sequence ID" value="KAA3480943.1"/>
    <property type="molecule type" value="Genomic_DNA"/>
</dbReference>
<sequence>MGWTDRINRRRRKEFLTARNTAFFHSQATQRRRRNFIHKLQDEEGRETEIRQEMEGIVRSYFQNLFTLETRGNYNHLLSGIDRGTSEEDNQRLTMLYTKKEIREAVFEMGPTKAPGEDLFPALFYQNCRHIIGDDVTNFFLQILNRGMEVKQINSTHIHFQPISLCNVIYKILAKAIVNRLREVIEKCIDMAQSAFVPDRLISDNVLLAYEILHTLKQKRLGKKGFITVKLDMSKVYDRVEWNFIKEIMVQIGFAINNGTISYSIVEKTFDQQGDFDKETR</sequence>
<dbReference type="PANTHER" id="PTHR46890:SF48">
    <property type="entry name" value="RNA-DIRECTED DNA POLYMERASE"/>
    <property type="match status" value="1"/>
</dbReference>
<dbReference type="InterPro" id="IPR052343">
    <property type="entry name" value="Retrotransposon-Effector_Assoc"/>
</dbReference>